<dbReference type="AlphaFoldDB" id="A0A385Q3E3"/>
<sequence>MSVRLVFIGLMVFLGVCFTAIALWLRSSLKKSSVYGMRGVANTQTDTSKMKTGEIFLYILSIVITVLIVLKLMSVMGSGAAALGGMIIAIPVRAFFNARKRTYNAIFTLSVLALLFVFLCFGYILIGLPVKPPVMTVGSMEVTLSKTSVSDLIDEGFDIYIMNDDDTYEYSELLTNGSYTKYERNQNLTVEKGYRSTGETLRGAPYLLVKDDTLIGAIDLYGSLDKDVAITDSKVVNFYMDEDCENAVKNAGIDIKLEDLDLLDTFDTDNVKNIFKKKLWLIPNEFEPTDSVYGISWRTNSDSIFWNEYYAYIRIDESKNMRNFIVSTSVARDKPEK</sequence>
<evidence type="ECO:0000313" key="2">
    <source>
        <dbReference type="Proteomes" id="UP000265562"/>
    </source>
</evidence>
<accession>A0A385Q3E3</accession>
<dbReference type="OrthoDB" id="1551255at2"/>
<dbReference type="RefSeq" id="WP_111526057.1">
    <property type="nucleotide sequence ID" value="NZ_CP032364.1"/>
</dbReference>
<dbReference type="KEGG" id="lua:D4A81_09695"/>
<proteinExistence type="predicted"/>
<organism evidence="1 2">
    <name type="scientific">Lachnoanaerobaculum umeaense</name>
    <dbReference type="NCBI Taxonomy" id="617123"/>
    <lineage>
        <taxon>Bacteria</taxon>
        <taxon>Bacillati</taxon>
        <taxon>Bacillota</taxon>
        <taxon>Clostridia</taxon>
        <taxon>Lachnospirales</taxon>
        <taxon>Lachnospiraceae</taxon>
        <taxon>Lachnoanaerobaculum</taxon>
    </lineage>
</organism>
<dbReference type="Proteomes" id="UP000265562">
    <property type="component" value="Chromosome"/>
</dbReference>
<evidence type="ECO:0000313" key="1">
    <source>
        <dbReference type="EMBL" id="AYB00185.1"/>
    </source>
</evidence>
<keyword evidence="2" id="KW-1185">Reference proteome</keyword>
<name>A0A385Q3E3_9FIRM</name>
<reference evidence="1 2" key="1">
    <citation type="submission" date="2018-09" db="EMBL/GenBank/DDBJ databases">
        <title>Genome sequencing of Lachnoanaerobaculum umeaense DSM 23576.</title>
        <authorList>
            <person name="Kook J.-K."/>
            <person name="Park S.-N."/>
            <person name="Lim Y.K."/>
        </authorList>
    </citation>
    <scope>NUCLEOTIDE SEQUENCE [LARGE SCALE GENOMIC DNA]</scope>
    <source>
        <strain evidence="2">DSM 23576 \ CCUG 58757</strain>
    </source>
</reference>
<dbReference type="EMBL" id="CP032364">
    <property type="protein sequence ID" value="AYB00185.1"/>
    <property type="molecule type" value="Genomic_DNA"/>
</dbReference>
<gene>
    <name evidence="1" type="ORF">D4A81_09695</name>
</gene>
<protein>
    <submittedName>
        <fullName evidence="1">Uncharacterized protein</fullName>
    </submittedName>
</protein>